<keyword evidence="6" id="KW-1185">Reference proteome</keyword>
<comment type="similarity">
    <text evidence="1">Belongs to the LytR/CpsA/Psr (LCP) family.</text>
</comment>
<protein>
    <submittedName>
        <fullName evidence="5">LytR family transcriptional attenuator</fullName>
    </submittedName>
</protein>
<feature type="domain" description="Cell envelope-related transcriptional attenuator" evidence="4">
    <location>
        <begin position="355"/>
        <end position="511"/>
    </location>
</feature>
<keyword evidence="3" id="KW-1133">Transmembrane helix</keyword>
<keyword evidence="3" id="KW-0812">Transmembrane</keyword>
<evidence type="ECO:0000256" key="1">
    <source>
        <dbReference type="ARBA" id="ARBA00006068"/>
    </source>
</evidence>
<comment type="caution">
    <text evidence="5">The sequence shown here is derived from an EMBL/GenBank/DDBJ whole genome shotgun (WGS) entry which is preliminary data.</text>
</comment>
<proteinExistence type="inferred from homology"/>
<dbReference type="Gene3D" id="3.40.630.190">
    <property type="entry name" value="LCP protein"/>
    <property type="match status" value="1"/>
</dbReference>
<dbReference type="Gene3D" id="3.40.190.10">
    <property type="entry name" value="Periplasmic binding protein-like II"/>
    <property type="match status" value="1"/>
</dbReference>
<evidence type="ECO:0000313" key="6">
    <source>
        <dbReference type="Proteomes" id="UP000295711"/>
    </source>
</evidence>
<reference evidence="5 6" key="1">
    <citation type="submission" date="2019-03" db="EMBL/GenBank/DDBJ databases">
        <title>Genomic Encyclopedia of Type Strains, Phase IV (KMG-IV): sequencing the most valuable type-strain genomes for metagenomic binning, comparative biology and taxonomic classification.</title>
        <authorList>
            <person name="Goeker M."/>
        </authorList>
    </citation>
    <scope>NUCLEOTIDE SEQUENCE [LARGE SCALE GENOMIC DNA]</scope>
    <source>
        <strain evidence="5 6">DSM 28559</strain>
    </source>
</reference>
<dbReference type="InterPro" id="IPR004474">
    <property type="entry name" value="LytR_CpsA_psr"/>
</dbReference>
<dbReference type="Pfam" id="PF03816">
    <property type="entry name" value="LytR_cpsA_psr"/>
    <property type="match status" value="1"/>
</dbReference>
<evidence type="ECO:0000259" key="4">
    <source>
        <dbReference type="Pfam" id="PF03816"/>
    </source>
</evidence>
<gene>
    <name evidence="5" type="ORF">EV212_10730</name>
</gene>
<evidence type="ECO:0000313" key="5">
    <source>
        <dbReference type="EMBL" id="TCO84430.1"/>
    </source>
</evidence>
<dbReference type="OrthoDB" id="27330at2"/>
<name>A0A4R2L9G7_9FIRM</name>
<dbReference type="RefSeq" id="WP_132091566.1">
    <property type="nucleotide sequence ID" value="NZ_SLXA01000007.1"/>
</dbReference>
<dbReference type="PANTHER" id="PTHR33392:SF6">
    <property type="entry name" value="POLYISOPRENYL-TEICHOIC ACID--PEPTIDOGLYCAN TEICHOIC ACID TRANSFERASE TAGU"/>
    <property type="match status" value="1"/>
</dbReference>
<dbReference type="EMBL" id="SLXA01000007">
    <property type="protein sequence ID" value="TCO84430.1"/>
    <property type="molecule type" value="Genomic_DNA"/>
</dbReference>
<dbReference type="SUPFAM" id="SSF53850">
    <property type="entry name" value="Periplasmic binding protein-like II"/>
    <property type="match status" value="1"/>
</dbReference>
<feature type="compositionally biased region" description="Basic and acidic residues" evidence="2">
    <location>
        <begin position="25"/>
        <end position="35"/>
    </location>
</feature>
<dbReference type="PANTHER" id="PTHR33392">
    <property type="entry name" value="POLYISOPRENYL-TEICHOIC ACID--PEPTIDOGLYCAN TEICHOIC ACID TRANSFERASE TAGU"/>
    <property type="match status" value="1"/>
</dbReference>
<sequence>MQRKSTFEDFEKLMDDAEASNPPKRKSEESERGEIEFDSALFRRRSAPKIPANGSELFDESDGEEAEIYEEDYEEEVYETRKPIYSHRNTHEFDEAEAEKRYRQREARLRKKAEKRRQNRHLGGKILAILQFILSVVFMGLIFKLDVLPTKYFIAASIILILLALICFLLQFRKHAHWAGKIISFIVILIMIFGSVYVAKTIYTLNSVTKVKAYQTDKIVIGVLADDPAESLGDAKDYKFGIMAGNDRSKVDLAITQMNNSLDSEIDTVEYNSYSEQVQALYDGKIDAMIYNQALDELIEEKNPGFLEKVRIIDNFNVETEVYMEDIPDLPITKEPFVVFLSGMDVYGELEQTSRSDVNIMACVNPTTKQVLLVSVPRDAYVEIPGITYGEKDKLTHAGMYGIQYSIASMEEIFDLDIRYYVRINFTSLIMMVDALGGIDVESDYAFSTYYKQYDADTDTWSYYEYDRGMNHLDGVHALAFARERMNAAGGDYQRAKNQQKVIAALLEKIKSPAFLTGYTGLLSSLEGKMDTNFTSQQLASLVKMQLNDGADWNIVSSSVYGISSQEYCASYAGAPLDVEVLDDDSIDAVKEVIDKLMKGQVISEPRATDIQEAYEVNGSDADDDYYVNNHADDDEYDDFYWEHGGYLGEEDSETFEYSEDEEY</sequence>
<evidence type="ECO:0000256" key="2">
    <source>
        <dbReference type="SAM" id="MobiDB-lite"/>
    </source>
</evidence>
<feature type="transmembrane region" description="Helical" evidence="3">
    <location>
        <begin position="151"/>
        <end position="170"/>
    </location>
</feature>
<dbReference type="InterPro" id="IPR050922">
    <property type="entry name" value="LytR/CpsA/Psr_CW_biosynth"/>
</dbReference>
<dbReference type="AlphaFoldDB" id="A0A4R2L9G7"/>
<dbReference type="Proteomes" id="UP000295711">
    <property type="component" value="Unassembled WGS sequence"/>
</dbReference>
<feature type="region of interest" description="Disordered" evidence="2">
    <location>
        <begin position="46"/>
        <end position="65"/>
    </location>
</feature>
<feature type="transmembrane region" description="Helical" evidence="3">
    <location>
        <begin position="126"/>
        <end position="145"/>
    </location>
</feature>
<keyword evidence="3" id="KW-0472">Membrane</keyword>
<organism evidence="5 6">
    <name type="scientific">Frisingicoccus caecimuris</name>
    <dbReference type="NCBI Taxonomy" id="1796636"/>
    <lineage>
        <taxon>Bacteria</taxon>
        <taxon>Bacillati</taxon>
        <taxon>Bacillota</taxon>
        <taxon>Clostridia</taxon>
        <taxon>Lachnospirales</taxon>
        <taxon>Lachnospiraceae</taxon>
        <taxon>Frisingicoccus</taxon>
    </lineage>
</organism>
<evidence type="ECO:0000256" key="3">
    <source>
        <dbReference type="SAM" id="Phobius"/>
    </source>
</evidence>
<feature type="compositionally biased region" description="Basic and acidic residues" evidence="2">
    <location>
        <begin position="1"/>
        <end position="15"/>
    </location>
</feature>
<dbReference type="NCBIfam" id="TIGR00350">
    <property type="entry name" value="lytR_cpsA_psr"/>
    <property type="match status" value="1"/>
</dbReference>
<accession>A0A4R2L9G7</accession>
<feature type="region of interest" description="Disordered" evidence="2">
    <location>
        <begin position="1"/>
        <end position="38"/>
    </location>
</feature>
<feature type="transmembrane region" description="Helical" evidence="3">
    <location>
        <begin position="182"/>
        <end position="199"/>
    </location>
</feature>